<name>A0A1W1CIZ1_9ZZZZ</name>
<evidence type="ECO:0000313" key="1">
    <source>
        <dbReference type="EMBL" id="SFV65744.1"/>
    </source>
</evidence>
<accession>A0A1W1CIZ1</accession>
<sequence length="166" mass="19278">MLYRAVRQSAVEPDVVLPVHKGEQSVLRMQRIPFLAKERIAHNRLRRFGVEDIENLYVRTPLEQIEPVAEYRNIVNVLERKRHPPDEYRFFVCACYIEVQFTPDAPFVVYRHIEYPLFDCNGTDNAAKNHFAKHLRVFGITHIDNSDPSALVFEQVVSLSDIGDAL</sequence>
<protein>
    <submittedName>
        <fullName evidence="1">Uncharacterized protein</fullName>
    </submittedName>
</protein>
<proteinExistence type="predicted"/>
<gene>
    <name evidence="1" type="ORF">MNB_SV-10-1329</name>
</gene>
<dbReference type="EMBL" id="FPHL01000041">
    <property type="protein sequence ID" value="SFV65744.1"/>
    <property type="molecule type" value="Genomic_DNA"/>
</dbReference>
<reference evidence="1" key="1">
    <citation type="submission" date="2016-10" db="EMBL/GenBank/DDBJ databases">
        <authorList>
            <person name="de Groot N.N."/>
        </authorList>
    </citation>
    <scope>NUCLEOTIDE SEQUENCE</scope>
</reference>
<dbReference type="AlphaFoldDB" id="A0A1W1CIZ1"/>
<organism evidence="1">
    <name type="scientific">hydrothermal vent metagenome</name>
    <dbReference type="NCBI Taxonomy" id="652676"/>
    <lineage>
        <taxon>unclassified sequences</taxon>
        <taxon>metagenomes</taxon>
        <taxon>ecological metagenomes</taxon>
    </lineage>
</organism>